<dbReference type="InterPro" id="IPR043724">
    <property type="entry name" value="DUF5666"/>
</dbReference>
<feature type="domain" description="DUF5666" evidence="3">
    <location>
        <begin position="279"/>
        <end position="342"/>
    </location>
</feature>
<dbReference type="Pfam" id="PF18914">
    <property type="entry name" value="DUF5666"/>
    <property type="match status" value="7"/>
</dbReference>
<feature type="domain" description="DUF5666" evidence="3">
    <location>
        <begin position="127"/>
        <end position="190"/>
    </location>
</feature>
<name>A0A7V1PUH0_CALAY</name>
<feature type="domain" description="DUF5666" evidence="3">
    <location>
        <begin position="205"/>
        <end position="266"/>
    </location>
</feature>
<dbReference type="Pfam" id="PF13860">
    <property type="entry name" value="FlgD_ig"/>
    <property type="match status" value="1"/>
</dbReference>
<feature type="chain" id="PRO_5030957842" evidence="1">
    <location>
        <begin position="31"/>
        <end position="680"/>
    </location>
</feature>
<dbReference type="NCBIfam" id="TIGR04183">
    <property type="entry name" value="Por_Secre_tail"/>
    <property type="match status" value="1"/>
</dbReference>
<feature type="domain" description="DUF5666" evidence="3">
    <location>
        <begin position="504"/>
        <end position="549"/>
    </location>
</feature>
<feature type="domain" description="FlgD/Vpr Ig-like" evidence="2">
    <location>
        <begin position="615"/>
        <end position="667"/>
    </location>
</feature>
<proteinExistence type="predicted"/>
<dbReference type="EMBL" id="DRLD01000107">
    <property type="protein sequence ID" value="HED09826.1"/>
    <property type="molecule type" value="Genomic_DNA"/>
</dbReference>
<feature type="signal peptide" evidence="1">
    <location>
        <begin position="1"/>
        <end position="30"/>
    </location>
</feature>
<reference evidence="4" key="1">
    <citation type="journal article" date="2020" name="mSystems">
        <title>Genome- and Community-Level Interaction Insights into Carbon Utilization and Element Cycling Functions of Hydrothermarchaeota in Hydrothermal Sediment.</title>
        <authorList>
            <person name="Zhou Z."/>
            <person name="Liu Y."/>
            <person name="Xu W."/>
            <person name="Pan J."/>
            <person name="Luo Z.H."/>
            <person name="Li M."/>
        </authorList>
    </citation>
    <scope>NUCLEOTIDE SEQUENCE [LARGE SCALE GENOMIC DNA]</scope>
    <source>
        <strain evidence="4">HyVt-456</strain>
    </source>
</reference>
<dbReference type="InterPro" id="IPR025965">
    <property type="entry name" value="FlgD/Vpr_Ig-like"/>
</dbReference>
<dbReference type="AlphaFoldDB" id="A0A7V1PUH0"/>
<feature type="domain" description="DUF5666" evidence="3">
    <location>
        <begin position="429"/>
        <end position="492"/>
    </location>
</feature>
<feature type="domain" description="DUF5666" evidence="3">
    <location>
        <begin position="355"/>
        <end position="417"/>
    </location>
</feature>
<evidence type="ECO:0000259" key="2">
    <source>
        <dbReference type="Pfam" id="PF13860"/>
    </source>
</evidence>
<organism evidence="4">
    <name type="scientific">Caldithrix abyssi</name>
    <dbReference type="NCBI Taxonomy" id="187145"/>
    <lineage>
        <taxon>Bacteria</taxon>
        <taxon>Pseudomonadati</taxon>
        <taxon>Calditrichota</taxon>
        <taxon>Calditrichia</taxon>
        <taxon>Calditrichales</taxon>
        <taxon>Calditrichaceae</taxon>
        <taxon>Caldithrix</taxon>
    </lineage>
</organism>
<dbReference type="InterPro" id="IPR026444">
    <property type="entry name" value="Secre_tail"/>
</dbReference>
<dbReference type="Gene3D" id="2.60.40.4070">
    <property type="match status" value="1"/>
</dbReference>
<evidence type="ECO:0000313" key="4">
    <source>
        <dbReference type="EMBL" id="HED09826.1"/>
    </source>
</evidence>
<protein>
    <submittedName>
        <fullName evidence="4">T9SS type A sorting domain-containing protein</fullName>
    </submittedName>
</protein>
<keyword evidence="1" id="KW-0732">Signal</keyword>
<evidence type="ECO:0000259" key="3">
    <source>
        <dbReference type="Pfam" id="PF18914"/>
    </source>
</evidence>
<feature type="domain" description="DUF5666" evidence="3">
    <location>
        <begin position="39"/>
        <end position="102"/>
    </location>
</feature>
<sequence>MSGTATYSTIMRAIYFALALLLVGSAPLFADDEGNFKTEGAIQTIDADSLVVNGFVFEVNSQTRVKDDSLGMISYSDLQQGDWVKVEAESMRNNRYLAREIKRKNRDNDHDDDHGDDDHDGRELETRGYISALGDSSLTVNDYTFLVTPYTMFKAENDMMIGYDDLAVDMEVKVEGYWQGDTLLIAKKVEIKDGEDHHEDEIEFKGVIDSVLSDAIAINNYIILVNDQTSIKLAHDVLGSLQDLTAGMYVEVEARYTDSALVALKIHVENDQEKEIEITGAIDSVGTDFITVLGYHVIIDAYTRIYNYNSDSLGIASLEKGLRVKVKGNLTADNTITARKIKVKRFYENKVEFYGDITAIGANDIQVGQTLFNTDSNTVVFDDLHNRIGLDQLTVGMYVEVKGRYDDSGVLWAVKIKVEDRNRGMVEYTGEIISISADSINVNNRLFFVDSTTAIFGFQGQAISFDSLKVGDVVEVKAEMLADGTFKALKIKLEDSSDMIMVVGPITAISDSSIWVNGPQFRFTGNTTILDKNYQPVNLSQYAIGDDVTLLAVNDGSGSPQVVQSQLGVNATITGLPVEKGTVVAPRAFILNANYPNPFNPETTISFSANYQGFRQVTLEVYDITGRKIQTLFSGPLDAGQYRFKWNGRNALGQASASGMYFYRLTSGSNVISRKMILLR</sequence>
<gene>
    <name evidence="4" type="ORF">ENJ10_03995</name>
</gene>
<evidence type="ECO:0000256" key="1">
    <source>
        <dbReference type="SAM" id="SignalP"/>
    </source>
</evidence>
<comment type="caution">
    <text evidence="4">The sequence shown here is derived from an EMBL/GenBank/DDBJ whole genome shotgun (WGS) entry which is preliminary data.</text>
</comment>
<accession>A0A7V1PUH0</accession>
<dbReference type="Proteomes" id="UP000886005">
    <property type="component" value="Unassembled WGS sequence"/>
</dbReference>